<dbReference type="SUPFAM" id="SSF56219">
    <property type="entry name" value="DNase I-like"/>
    <property type="match status" value="1"/>
</dbReference>
<reference evidence="1" key="1">
    <citation type="submission" date="2020-06" db="EMBL/GenBank/DDBJ databases">
        <authorList>
            <person name="Li T."/>
            <person name="Hu X."/>
            <person name="Zhang T."/>
            <person name="Song X."/>
            <person name="Zhang H."/>
            <person name="Dai N."/>
            <person name="Sheng W."/>
            <person name="Hou X."/>
            <person name="Wei L."/>
        </authorList>
    </citation>
    <scope>NUCLEOTIDE SEQUENCE</scope>
    <source>
        <strain evidence="1">KEN1</strain>
        <tissue evidence="1">Leaf</tissue>
    </source>
</reference>
<dbReference type="Gene3D" id="3.60.10.10">
    <property type="entry name" value="Endonuclease/exonuclease/phosphatase"/>
    <property type="match status" value="1"/>
</dbReference>
<evidence type="ECO:0000313" key="1">
    <source>
        <dbReference type="EMBL" id="KAL0455613.1"/>
    </source>
</evidence>
<organism evidence="1">
    <name type="scientific">Sesamum latifolium</name>
    <dbReference type="NCBI Taxonomy" id="2727402"/>
    <lineage>
        <taxon>Eukaryota</taxon>
        <taxon>Viridiplantae</taxon>
        <taxon>Streptophyta</taxon>
        <taxon>Embryophyta</taxon>
        <taxon>Tracheophyta</taxon>
        <taxon>Spermatophyta</taxon>
        <taxon>Magnoliopsida</taxon>
        <taxon>eudicotyledons</taxon>
        <taxon>Gunneridae</taxon>
        <taxon>Pentapetalae</taxon>
        <taxon>asterids</taxon>
        <taxon>lamiids</taxon>
        <taxon>Lamiales</taxon>
        <taxon>Pedaliaceae</taxon>
        <taxon>Sesamum</taxon>
    </lineage>
</organism>
<name>A0AAW2XNZ7_9LAMI</name>
<reference evidence="1" key="2">
    <citation type="journal article" date="2024" name="Plant">
        <title>Genomic evolution and insights into agronomic trait innovations of Sesamum species.</title>
        <authorList>
            <person name="Miao H."/>
            <person name="Wang L."/>
            <person name="Qu L."/>
            <person name="Liu H."/>
            <person name="Sun Y."/>
            <person name="Le M."/>
            <person name="Wang Q."/>
            <person name="Wei S."/>
            <person name="Zheng Y."/>
            <person name="Lin W."/>
            <person name="Duan Y."/>
            <person name="Cao H."/>
            <person name="Xiong S."/>
            <person name="Wang X."/>
            <person name="Wei L."/>
            <person name="Li C."/>
            <person name="Ma Q."/>
            <person name="Ju M."/>
            <person name="Zhao R."/>
            <person name="Li G."/>
            <person name="Mu C."/>
            <person name="Tian Q."/>
            <person name="Mei H."/>
            <person name="Zhang T."/>
            <person name="Gao T."/>
            <person name="Zhang H."/>
        </authorList>
    </citation>
    <scope>NUCLEOTIDE SEQUENCE</scope>
    <source>
        <strain evidence="1">KEN1</strain>
    </source>
</reference>
<dbReference type="PANTHER" id="PTHR46890:SF48">
    <property type="entry name" value="RNA-DIRECTED DNA POLYMERASE"/>
    <property type="match status" value="1"/>
</dbReference>
<accession>A0AAW2XNZ7</accession>
<keyword evidence="1" id="KW-0548">Nucleotidyltransferase</keyword>
<protein>
    <submittedName>
        <fullName evidence="1">LINE-1 reverse transcriptase</fullName>
    </submittedName>
</protein>
<comment type="caution">
    <text evidence="1">The sequence shown here is derived from an EMBL/GenBank/DDBJ whole genome shotgun (WGS) entry which is preliminary data.</text>
</comment>
<dbReference type="InterPro" id="IPR052343">
    <property type="entry name" value="Retrotransposon-Effector_Assoc"/>
</dbReference>
<dbReference type="EMBL" id="JACGWN010000003">
    <property type="protein sequence ID" value="KAL0455613.1"/>
    <property type="molecule type" value="Genomic_DNA"/>
</dbReference>
<dbReference type="InterPro" id="IPR036691">
    <property type="entry name" value="Endo/exonu/phosph_ase_sf"/>
</dbReference>
<gene>
    <name evidence="1" type="ORF">Slati_0900500</name>
</gene>
<keyword evidence="1" id="KW-0808">Transferase</keyword>
<sequence>MEEVIEGAWLFQGQPIVLQRWELGMALRKLKHTQPKRNPVSVYVPRPPVEKPILAPAIPNPSVPEQAKPQSCSSMIPLAVWNVRGLNRRDHQMVVRDLVSEFHIYFIGLLETRVAAPNYSRVQSSLMTNWKWFADPTGPGNRIWLAWDESEVHVGDDPWLVLGDFNIILDLSEVCGTSGDITVAMDDFNSCLLDTGLLSIPMHGAIFTWHNCNEGPCSLWKRLDRMLANDRWLALWPNTICLSSTPRTSDHSLQVLAGYTNRRGGEEGDLVANIAQAKPFLSTVQNLLLDDRHNDLLLNLERVVRLVLMKASKMEQSMLQQRAKIQWLKGGDQCTRIFFRKDSDVAGLHIAYLQPWACYVPTPEDGDFLTRPILKEEVKEAVFDIAEDKTPGPDGFSSRFYKAAWPVIGDEVTRAVQDFFVTGKLLKQINSTLLSLIPKVVSPVTVSDFRPISCCNVLYKIISKIIVQRMQGFMTKLISPSQNAFVPGRRISNNILLAQELFSGADVSSVLALRGGLRVFAEWSGLEVNLNKSHIILSKSARDFKGQLLDVLGFQEARLQLLQSVISALNLYWAMAFILPKGVIRAIEARMRNFLWRGGADSGMAKVARKDVCKPCDEGGGHLWEVVQRNDSSIWVSWILHYRLR</sequence>
<proteinExistence type="predicted"/>
<dbReference type="GO" id="GO:0003964">
    <property type="term" value="F:RNA-directed DNA polymerase activity"/>
    <property type="evidence" value="ECO:0007669"/>
    <property type="project" value="UniProtKB-KW"/>
</dbReference>
<dbReference type="AlphaFoldDB" id="A0AAW2XNZ7"/>
<dbReference type="PANTHER" id="PTHR46890">
    <property type="entry name" value="NON-LTR RETROLELEMENT REVERSE TRANSCRIPTASE-LIKE PROTEIN-RELATED"/>
    <property type="match status" value="1"/>
</dbReference>
<keyword evidence="1" id="KW-0695">RNA-directed DNA polymerase</keyword>